<dbReference type="PANTHER" id="PTHR22803">
    <property type="entry name" value="MANNOSE, PHOSPHOLIPASE, LECTIN RECEPTOR RELATED"/>
    <property type="match status" value="1"/>
</dbReference>
<dbReference type="KEGG" id="cgob:115007980"/>
<dbReference type="InterPro" id="IPR016186">
    <property type="entry name" value="C-type_lectin-like/link_sf"/>
</dbReference>
<dbReference type="InterPro" id="IPR001304">
    <property type="entry name" value="C-type_lectin-like"/>
</dbReference>
<dbReference type="Pfam" id="PF00059">
    <property type="entry name" value="Lectin_C"/>
    <property type="match status" value="1"/>
</dbReference>
<dbReference type="Gene3D" id="3.10.100.10">
    <property type="entry name" value="Mannose-Binding Protein A, subunit A"/>
    <property type="match status" value="1"/>
</dbReference>
<name>A0A6J2PLR8_COTGO</name>
<keyword evidence="4" id="KW-1185">Reference proteome</keyword>
<dbReference type="Proteomes" id="UP000504630">
    <property type="component" value="Chromosome 1"/>
</dbReference>
<feature type="signal peptide" evidence="2">
    <location>
        <begin position="1"/>
        <end position="19"/>
    </location>
</feature>
<dbReference type="OrthoDB" id="7357196at2759"/>
<keyword evidence="2" id="KW-0732">Signal</keyword>
<feature type="chain" id="PRO_5026744443" evidence="2">
    <location>
        <begin position="20"/>
        <end position="192"/>
    </location>
</feature>
<evidence type="ECO:0000313" key="5">
    <source>
        <dbReference type="RefSeq" id="XP_029287038.1"/>
    </source>
</evidence>
<gene>
    <name evidence="5" type="primary">LOC115007980</name>
</gene>
<dbReference type="InParanoid" id="A0A6J2PLR8"/>
<evidence type="ECO:0000256" key="2">
    <source>
        <dbReference type="SAM" id="SignalP"/>
    </source>
</evidence>
<dbReference type="InterPro" id="IPR016187">
    <property type="entry name" value="CTDL_fold"/>
</dbReference>
<protein>
    <submittedName>
        <fullName evidence="5">Rheacalcin-1-like</fullName>
    </submittedName>
</protein>
<accession>A0A6J2PLR8</accession>
<dbReference type="PRINTS" id="PR01504">
    <property type="entry name" value="PNCREATITSAP"/>
</dbReference>
<proteinExistence type="predicted"/>
<keyword evidence="1" id="KW-1015">Disulfide bond</keyword>
<dbReference type="SUPFAM" id="SSF56436">
    <property type="entry name" value="C-type lectin-like"/>
    <property type="match status" value="1"/>
</dbReference>
<dbReference type="AlphaFoldDB" id="A0A6J2PLR8"/>
<sequence length="192" mass="21603">MKSLLILSVILCVALSIRAATLVPTEAAAVIEENKPSPKSGMDADTAALPQRMDADTKVLPQTRFSFCLDGWLSFRGNCYYLANDYVSWRNAESYCAAYDGSLASVHNIWEYNFLQHMVKTGGHTLAWIGGYHFQGDWRWEDGSVFNYHNWDTVSSPDHYQCLQLNSQASKGWSNHGCEMLFPFVCQVKPSC</sequence>
<organism evidence="4 5">
    <name type="scientific">Cottoperca gobio</name>
    <name type="common">Frogmouth</name>
    <name type="synonym">Aphritis gobio</name>
    <dbReference type="NCBI Taxonomy" id="56716"/>
    <lineage>
        <taxon>Eukaryota</taxon>
        <taxon>Metazoa</taxon>
        <taxon>Chordata</taxon>
        <taxon>Craniata</taxon>
        <taxon>Vertebrata</taxon>
        <taxon>Euteleostomi</taxon>
        <taxon>Actinopterygii</taxon>
        <taxon>Neopterygii</taxon>
        <taxon>Teleostei</taxon>
        <taxon>Neoteleostei</taxon>
        <taxon>Acanthomorphata</taxon>
        <taxon>Eupercaria</taxon>
        <taxon>Perciformes</taxon>
        <taxon>Notothenioidei</taxon>
        <taxon>Bovichtidae</taxon>
        <taxon>Cottoperca</taxon>
    </lineage>
</organism>
<dbReference type="InterPro" id="IPR018378">
    <property type="entry name" value="C-type_lectin_CS"/>
</dbReference>
<feature type="domain" description="C-type lectin" evidence="3">
    <location>
        <begin position="75"/>
        <end position="187"/>
    </location>
</feature>
<dbReference type="RefSeq" id="XP_029287038.1">
    <property type="nucleotide sequence ID" value="XM_029431178.1"/>
</dbReference>
<evidence type="ECO:0000256" key="1">
    <source>
        <dbReference type="ARBA" id="ARBA00023157"/>
    </source>
</evidence>
<dbReference type="GeneID" id="115007980"/>
<evidence type="ECO:0000259" key="3">
    <source>
        <dbReference type="PROSITE" id="PS50041"/>
    </source>
</evidence>
<dbReference type="PROSITE" id="PS50041">
    <property type="entry name" value="C_TYPE_LECTIN_2"/>
    <property type="match status" value="1"/>
</dbReference>
<evidence type="ECO:0000313" key="4">
    <source>
        <dbReference type="Proteomes" id="UP000504630"/>
    </source>
</evidence>
<dbReference type="PROSITE" id="PS00615">
    <property type="entry name" value="C_TYPE_LECTIN_1"/>
    <property type="match status" value="1"/>
</dbReference>
<dbReference type="SMART" id="SM00034">
    <property type="entry name" value="CLECT"/>
    <property type="match status" value="1"/>
</dbReference>
<dbReference type="InterPro" id="IPR050111">
    <property type="entry name" value="C-type_lectin/snaclec_domain"/>
</dbReference>
<reference evidence="5" key="1">
    <citation type="submission" date="2025-08" db="UniProtKB">
        <authorList>
            <consortium name="RefSeq"/>
        </authorList>
    </citation>
    <scope>IDENTIFICATION</scope>
</reference>
<dbReference type="CDD" id="cd00037">
    <property type="entry name" value="CLECT"/>
    <property type="match status" value="1"/>
</dbReference>